<dbReference type="STRING" id="491952.Mar181_2498"/>
<dbReference type="Pfam" id="PF13503">
    <property type="entry name" value="DUF4123"/>
    <property type="match status" value="1"/>
</dbReference>
<evidence type="ECO:0000259" key="1">
    <source>
        <dbReference type="Pfam" id="PF13503"/>
    </source>
</evidence>
<dbReference type="InterPro" id="IPR025391">
    <property type="entry name" value="DUF4123"/>
</dbReference>
<dbReference type="Proteomes" id="UP000009230">
    <property type="component" value="Chromosome"/>
</dbReference>
<reference evidence="2 3" key="1">
    <citation type="journal article" date="2012" name="Stand. Genomic Sci.">
        <title>Complete genome sequence of Marinomonas posidonica type strain (IVIA-Po-181(T)).</title>
        <authorList>
            <person name="Lucas-Elio P."/>
            <person name="Goodwin L."/>
            <person name="Woyke T."/>
            <person name="Pitluck S."/>
            <person name="Nolan M."/>
            <person name="Kyrpides N.C."/>
            <person name="Detter J.C."/>
            <person name="Copeland A."/>
            <person name="Lu M."/>
            <person name="Bruce D."/>
            <person name="Detter C."/>
            <person name="Tapia R."/>
            <person name="Han S."/>
            <person name="Land M.L."/>
            <person name="Ivanova N."/>
            <person name="Mikhailova N."/>
            <person name="Johnston A.W."/>
            <person name="Sanchez-Amat A."/>
        </authorList>
    </citation>
    <scope>NUCLEOTIDE SEQUENCE [LARGE SCALE GENOMIC DNA]</scope>
    <source>
        <strain evidence="3">CECT 7376 / NCIMB 14433 / IVIA-Po-181</strain>
    </source>
</reference>
<proteinExistence type="predicted"/>
<feature type="domain" description="DUF4123" evidence="1">
    <location>
        <begin position="20"/>
        <end position="143"/>
    </location>
</feature>
<dbReference type="OrthoDB" id="6363308at2"/>
<sequence>MIASETFSLTSEPFEVDVEHYLIVNSVPVSTPPLLADIQRHSDTSDYVALYHKSELSTLMDMSPYVVKVHQDHPLLHQYVGNAEAHNSWSGILLTVSKDVPFESLLSHLRQRLLVSFSEGRKGILHFSNPAVANYFFSETTEQTDTDSWLGPIKQVCWYGPNHSPNQGLWCKIQNSQAISETPSSDQDQAPSSMWLMTASQALAFKQQNIDKALADYFTQMSLSVTDPQQWLTYRAHFHDAEKLGFTEFENIYQYLSLCEKQHTVDQQDDNYRIETETKRLIEQLDIQTVQTLQEDQKLPHIALLLEKDPSYVNG</sequence>
<dbReference type="RefSeq" id="WP_013797003.1">
    <property type="nucleotide sequence ID" value="NC_015559.1"/>
</dbReference>
<evidence type="ECO:0000313" key="3">
    <source>
        <dbReference type="Proteomes" id="UP000009230"/>
    </source>
</evidence>
<keyword evidence="3" id="KW-1185">Reference proteome</keyword>
<gene>
    <name evidence="2" type="ordered locus">Mar181_2498</name>
</gene>
<evidence type="ECO:0000313" key="2">
    <source>
        <dbReference type="EMBL" id="AEF55531.1"/>
    </source>
</evidence>
<organism evidence="2 3">
    <name type="scientific">Marinomonas posidonica (strain CECT 7376 / NCIMB 14433 / IVIA-Po-181)</name>
    <dbReference type="NCBI Taxonomy" id="491952"/>
    <lineage>
        <taxon>Bacteria</taxon>
        <taxon>Pseudomonadati</taxon>
        <taxon>Pseudomonadota</taxon>
        <taxon>Gammaproteobacteria</taxon>
        <taxon>Oceanospirillales</taxon>
        <taxon>Oceanospirillaceae</taxon>
        <taxon>Marinomonas</taxon>
    </lineage>
</organism>
<accession>F6CWW9</accession>
<name>F6CWW9_MARPP</name>
<protein>
    <recommendedName>
        <fullName evidence="1">DUF4123 domain-containing protein</fullName>
    </recommendedName>
</protein>
<dbReference type="KEGG" id="mpc:Mar181_2498"/>
<dbReference type="eggNOG" id="ENOG5033MI5">
    <property type="taxonomic scope" value="Bacteria"/>
</dbReference>
<dbReference type="HOGENOM" id="CLU_882253_0_0_6"/>
<dbReference type="AlphaFoldDB" id="F6CWW9"/>
<dbReference type="EMBL" id="CP002771">
    <property type="protein sequence ID" value="AEF55531.1"/>
    <property type="molecule type" value="Genomic_DNA"/>
</dbReference>